<sequence>MLRNLGVFSGKYLIKSAMHRLSRSGGYQTEIEVRMLEFIPDDLVTLSMEETNANP</sequence>
<proteinExistence type="predicted"/>
<dbReference type="EMBL" id="UFSW01000003">
    <property type="protein sequence ID" value="SUV40999.1"/>
    <property type="molecule type" value="Genomic_DNA"/>
</dbReference>
<reference evidence="1 2" key="1">
    <citation type="submission" date="2018-06" db="EMBL/GenBank/DDBJ databases">
        <authorList>
            <consortium name="Pathogen Informatics"/>
            <person name="Doyle S."/>
        </authorList>
    </citation>
    <scope>NUCLEOTIDE SEQUENCE [LARGE SCALE GENOMIC DNA]</scope>
    <source>
        <strain evidence="1 2">NCTC10926</strain>
    </source>
</reference>
<dbReference type="AlphaFoldDB" id="A0A380Z4R6"/>
<gene>
    <name evidence="1" type="ORF">NCTC10926_03059</name>
</gene>
<accession>A0A380Z4R6</accession>
<organism evidence="1 2">
    <name type="scientific">Avibacterium paragallinarum</name>
    <name type="common">Haemophilus gallinarum</name>
    <dbReference type="NCBI Taxonomy" id="728"/>
    <lineage>
        <taxon>Bacteria</taxon>
        <taxon>Pseudomonadati</taxon>
        <taxon>Pseudomonadota</taxon>
        <taxon>Gammaproteobacteria</taxon>
        <taxon>Pasteurellales</taxon>
        <taxon>Pasteurellaceae</taxon>
        <taxon>Avibacterium</taxon>
    </lineage>
</organism>
<evidence type="ECO:0000313" key="2">
    <source>
        <dbReference type="Proteomes" id="UP000254620"/>
    </source>
</evidence>
<dbReference type="Proteomes" id="UP000254620">
    <property type="component" value="Unassembled WGS sequence"/>
</dbReference>
<evidence type="ECO:0000313" key="1">
    <source>
        <dbReference type="EMBL" id="SUV40999.1"/>
    </source>
</evidence>
<name>A0A380Z4R6_AVIPA</name>
<protein>
    <submittedName>
        <fullName evidence="1">Uncharacterized protein</fullName>
    </submittedName>
</protein>